<protein>
    <submittedName>
        <fullName evidence="1">Uncharacterized protein</fullName>
    </submittedName>
</protein>
<proteinExistence type="predicted"/>
<accession>A0A1D1V2K3</accession>
<dbReference type="EMBL" id="BDGG01000003">
    <property type="protein sequence ID" value="GAU95090.1"/>
    <property type="molecule type" value="Genomic_DNA"/>
</dbReference>
<gene>
    <name evidence="1" type="primary">RvY_06767-1</name>
    <name evidence="1" type="synonym">RvY_06767.1</name>
    <name evidence="1" type="ORF">RvY_06767</name>
</gene>
<keyword evidence="2" id="KW-1185">Reference proteome</keyword>
<dbReference type="AlphaFoldDB" id="A0A1D1V2K3"/>
<evidence type="ECO:0000313" key="1">
    <source>
        <dbReference type="EMBL" id="GAU95090.1"/>
    </source>
</evidence>
<evidence type="ECO:0000313" key="2">
    <source>
        <dbReference type="Proteomes" id="UP000186922"/>
    </source>
</evidence>
<comment type="caution">
    <text evidence="1">The sequence shown here is derived from an EMBL/GenBank/DDBJ whole genome shotgun (WGS) entry which is preliminary data.</text>
</comment>
<dbReference type="Proteomes" id="UP000186922">
    <property type="component" value="Unassembled WGS sequence"/>
</dbReference>
<reference evidence="1 2" key="1">
    <citation type="journal article" date="2016" name="Nat. Commun.">
        <title>Extremotolerant tardigrade genome and improved radiotolerance of human cultured cells by tardigrade-unique protein.</title>
        <authorList>
            <person name="Hashimoto T."/>
            <person name="Horikawa D.D."/>
            <person name="Saito Y."/>
            <person name="Kuwahara H."/>
            <person name="Kozuka-Hata H."/>
            <person name="Shin-I T."/>
            <person name="Minakuchi Y."/>
            <person name="Ohishi K."/>
            <person name="Motoyama A."/>
            <person name="Aizu T."/>
            <person name="Enomoto A."/>
            <person name="Kondo K."/>
            <person name="Tanaka S."/>
            <person name="Hara Y."/>
            <person name="Koshikawa S."/>
            <person name="Sagara H."/>
            <person name="Miura T."/>
            <person name="Yokobori S."/>
            <person name="Miyagawa K."/>
            <person name="Suzuki Y."/>
            <person name="Kubo T."/>
            <person name="Oyama M."/>
            <person name="Kohara Y."/>
            <person name="Fujiyama A."/>
            <person name="Arakawa K."/>
            <person name="Katayama T."/>
            <person name="Toyoda A."/>
            <person name="Kunieda T."/>
        </authorList>
    </citation>
    <scope>NUCLEOTIDE SEQUENCE [LARGE SCALE GENOMIC DNA]</scope>
    <source>
        <strain evidence="1 2">YOKOZUNA-1</strain>
    </source>
</reference>
<organism evidence="1 2">
    <name type="scientific">Ramazzottius varieornatus</name>
    <name type="common">Water bear</name>
    <name type="synonym">Tardigrade</name>
    <dbReference type="NCBI Taxonomy" id="947166"/>
    <lineage>
        <taxon>Eukaryota</taxon>
        <taxon>Metazoa</taxon>
        <taxon>Ecdysozoa</taxon>
        <taxon>Tardigrada</taxon>
        <taxon>Eutardigrada</taxon>
        <taxon>Parachela</taxon>
        <taxon>Hypsibioidea</taxon>
        <taxon>Ramazzottiidae</taxon>
        <taxon>Ramazzottius</taxon>
    </lineage>
</organism>
<name>A0A1D1V2K3_RAMVA</name>
<sequence>MASSTKNTVLHWTQRNRAVFDRQFAQGRKKSADGDGGITARRIGLCHRFGLPPARTCKGVHRTGFGWLQGNLAVAFLVPQWIGEAHFLA</sequence>